<evidence type="ECO:0008006" key="3">
    <source>
        <dbReference type="Google" id="ProtNLM"/>
    </source>
</evidence>
<keyword evidence="2" id="KW-1185">Reference proteome</keyword>
<evidence type="ECO:0000313" key="2">
    <source>
        <dbReference type="Proteomes" id="UP001237642"/>
    </source>
</evidence>
<dbReference type="EMBL" id="JAUIZM010000004">
    <property type="protein sequence ID" value="KAK1390145.1"/>
    <property type="molecule type" value="Genomic_DNA"/>
</dbReference>
<sequence length="103" mass="12045">MEDLTEAENRIVNLIKEERYEEALIESRGLVLKHKNNTKVLGFLFELNFRIHHLMGDLEQAYHSHWVAGKIFLEAHDAAIKGKRETDHIQLANHIYSLRQGKL</sequence>
<reference evidence="1" key="2">
    <citation type="submission" date="2023-05" db="EMBL/GenBank/DDBJ databases">
        <authorList>
            <person name="Schelkunov M.I."/>
        </authorList>
    </citation>
    <scope>NUCLEOTIDE SEQUENCE</scope>
    <source>
        <strain evidence="1">Hsosn_3</strain>
        <tissue evidence="1">Leaf</tissue>
    </source>
</reference>
<reference evidence="1" key="1">
    <citation type="submission" date="2023-02" db="EMBL/GenBank/DDBJ databases">
        <title>Genome of toxic invasive species Heracleum sosnowskyi carries increased number of genes despite the absence of recent whole-genome duplications.</title>
        <authorList>
            <person name="Schelkunov M."/>
            <person name="Shtratnikova V."/>
            <person name="Makarenko M."/>
            <person name="Klepikova A."/>
            <person name="Omelchenko D."/>
            <person name="Novikova G."/>
            <person name="Obukhova E."/>
            <person name="Bogdanov V."/>
            <person name="Penin A."/>
            <person name="Logacheva M."/>
        </authorList>
    </citation>
    <scope>NUCLEOTIDE SEQUENCE</scope>
    <source>
        <strain evidence="1">Hsosn_3</strain>
        <tissue evidence="1">Leaf</tissue>
    </source>
</reference>
<dbReference type="Proteomes" id="UP001237642">
    <property type="component" value="Unassembled WGS sequence"/>
</dbReference>
<name>A0AAD8IU66_9APIA</name>
<evidence type="ECO:0000313" key="1">
    <source>
        <dbReference type="EMBL" id="KAK1390145.1"/>
    </source>
</evidence>
<protein>
    <recommendedName>
        <fullName evidence="3">Tetratricopeptide repeat protein</fullName>
    </recommendedName>
</protein>
<proteinExistence type="predicted"/>
<accession>A0AAD8IU66</accession>
<dbReference type="AlphaFoldDB" id="A0AAD8IU66"/>
<organism evidence="1 2">
    <name type="scientific">Heracleum sosnowskyi</name>
    <dbReference type="NCBI Taxonomy" id="360622"/>
    <lineage>
        <taxon>Eukaryota</taxon>
        <taxon>Viridiplantae</taxon>
        <taxon>Streptophyta</taxon>
        <taxon>Embryophyta</taxon>
        <taxon>Tracheophyta</taxon>
        <taxon>Spermatophyta</taxon>
        <taxon>Magnoliopsida</taxon>
        <taxon>eudicotyledons</taxon>
        <taxon>Gunneridae</taxon>
        <taxon>Pentapetalae</taxon>
        <taxon>asterids</taxon>
        <taxon>campanulids</taxon>
        <taxon>Apiales</taxon>
        <taxon>Apiaceae</taxon>
        <taxon>Apioideae</taxon>
        <taxon>apioid superclade</taxon>
        <taxon>Tordylieae</taxon>
        <taxon>Tordyliinae</taxon>
        <taxon>Heracleum</taxon>
    </lineage>
</organism>
<gene>
    <name evidence="1" type="ORF">POM88_018323</name>
</gene>
<comment type="caution">
    <text evidence="1">The sequence shown here is derived from an EMBL/GenBank/DDBJ whole genome shotgun (WGS) entry which is preliminary data.</text>
</comment>